<dbReference type="GO" id="GO:0042910">
    <property type="term" value="F:xenobiotic transmembrane transporter activity"/>
    <property type="evidence" value="ECO:0007669"/>
    <property type="project" value="InterPro"/>
</dbReference>
<dbReference type="GO" id="GO:0015297">
    <property type="term" value="F:antiporter activity"/>
    <property type="evidence" value="ECO:0007669"/>
    <property type="project" value="InterPro"/>
</dbReference>
<feature type="transmembrane region" description="Helical" evidence="1">
    <location>
        <begin position="44"/>
        <end position="66"/>
    </location>
</feature>
<keyword evidence="1" id="KW-1133">Transmembrane helix</keyword>
<dbReference type="Pfam" id="PF01554">
    <property type="entry name" value="MatE"/>
    <property type="match status" value="1"/>
</dbReference>
<evidence type="ECO:0000313" key="2">
    <source>
        <dbReference type="EMBL" id="STZ01766.1"/>
    </source>
</evidence>
<dbReference type="InterPro" id="IPR002528">
    <property type="entry name" value="MATE_fam"/>
</dbReference>
<accession>A0A378QLK1</accession>
<proteinExistence type="predicted"/>
<dbReference type="GO" id="GO:0016020">
    <property type="term" value="C:membrane"/>
    <property type="evidence" value="ECO:0007669"/>
    <property type="project" value="InterPro"/>
</dbReference>
<keyword evidence="1" id="KW-0812">Transmembrane</keyword>
<dbReference type="AlphaFoldDB" id="A0A378QLK1"/>
<dbReference type="EMBL" id="UGQA01000007">
    <property type="protein sequence ID" value="STZ01766.1"/>
    <property type="molecule type" value="Genomic_DNA"/>
</dbReference>
<organism evidence="2 3">
    <name type="scientific">Faucicola atlantae</name>
    <dbReference type="NCBI Taxonomy" id="34059"/>
    <lineage>
        <taxon>Bacteria</taxon>
        <taxon>Pseudomonadati</taxon>
        <taxon>Pseudomonadota</taxon>
        <taxon>Gammaproteobacteria</taxon>
        <taxon>Moraxellales</taxon>
        <taxon>Moraxellaceae</taxon>
        <taxon>Faucicola</taxon>
    </lineage>
</organism>
<sequence length="93" mass="9891">MRQLVALTLPILCTQICQSGLSLVDTVMAGQVSARDLAGVAIGAGVWLPVFLLLVGILLSTTPLIGEVIGQNTLIKTNRCALSRSSRCGWHWC</sequence>
<evidence type="ECO:0000313" key="3">
    <source>
        <dbReference type="Proteomes" id="UP000255193"/>
    </source>
</evidence>
<protein>
    <submittedName>
        <fullName evidence="2">Multidrug-efflux transporter</fullName>
    </submittedName>
</protein>
<reference evidence="2 3" key="1">
    <citation type="submission" date="2018-06" db="EMBL/GenBank/DDBJ databases">
        <authorList>
            <consortium name="Pathogen Informatics"/>
            <person name="Doyle S."/>
        </authorList>
    </citation>
    <scope>NUCLEOTIDE SEQUENCE [LARGE SCALE GENOMIC DNA]</scope>
    <source>
        <strain evidence="2 3">NCTC11091</strain>
    </source>
</reference>
<keyword evidence="1" id="KW-0472">Membrane</keyword>
<evidence type="ECO:0000256" key="1">
    <source>
        <dbReference type="SAM" id="Phobius"/>
    </source>
</evidence>
<dbReference type="Proteomes" id="UP000255193">
    <property type="component" value="Unassembled WGS sequence"/>
</dbReference>
<gene>
    <name evidence="2" type="primary">mdtK</name>
    <name evidence="2" type="ORF">NCTC11091_02239</name>
</gene>
<name>A0A378QLK1_9GAMM</name>